<evidence type="ECO:0000256" key="2">
    <source>
        <dbReference type="SAM" id="SignalP"/>
    </source>
</evidence>
<dbReference type="SUPFAM" id="SSF56300">
    <property type="entry name" value="Metallo-dependent phosphatases"/>
    <property type="match status" value="1"/>
</dbReference>
<keyword evidence="2" id="KW-0732">Signal</keyword>
<feature type="chain" id="PRO_5006865084" evidence="2">
    <location>
        <begin position="25"/>
        <end position="452"/>
    </location>
</feature>
<dbReference type="InterPro" id="IPR029052">
    <property type="entry name" value="Metallo-depent_PP-like"/>
</dbReference>
<dbReference type="PANTHER" id="PTHR33987:SF1">
    <property type="entry name" value="CALCINEURIN-LIKE METALLO-PHOSPHOESTERASE SUPERFAMILY PROTEIN"/>
    <property type="match status" value="1"/>
</dbReference>
<feature type="transmembrane region" description="Helical" evidence="1">
    <location>
        <begin position="415"/>
        <end position="437"/>
    </location>
</feature>
<dbReference type="InterPro" id="IPR018946">
    <property type="entry name" value="PhoD-like_MPP"/>
</dbReference>
<dbReference type="Pfam" id="PF09423">
    <property type="entry name" value="PhoD"/>
    <property type="match status" value="1"/>
</dbReference>
<gene>
    <name evidence="4" type="ORF">KFL_001570030</name>
</gene>
<dbReference type="STRING" id="105231.A0A0U9HT05"/>
<keyword evidence="1" id="KW-1133">Transmembrane helix</keyword>
<dbReference type="InterPro" id="IPR038607">
    <property type="entry name" value="PhoD-like_sf"/>
</dbReference>
<protein>
    <submittedName>
        <fullName evidence="4">Alkaline phosphatase D</fullName>
    </submittedName>
</protein>
<keyword evidence="5" id="KW-1185">Reference proteome</keyword>
<feature type="domain" description="PhoD-like phosphatase metallophosphatase" evidence="3">
    <location>
        <begin position="58"/>
        <end position="291"/>
    </location>
</feature>
<keyword evidence="1" id="KW-0812">Transmembrane</keyword>
<organism evidence="4 5">
    <name type="scientific">Klebsormidium nitens</name>
    <name type="common">Green alga</name>
    <name type="synonym">Ulothrix nitens</name>
    <dbReference type="NCBI Taxonomy" id="105231"/>
    <lineage>
        <taxon>Eukaryota</taxon>
        <taxon>Viridiplantae</taxon>
        <taxon>Streptophyta</taxon>
        <taxon>Klebsormidiophyceae</taxon>
        <taxon>Klebsormidiales</taxon>
        <taxon>Klebsormidiaceae</taxon>
        <taxon>Klebsormidium</taxon>
    </lineage>
</organism>
<dbReference type="OrthoDB" id="10266805at2759"/>
<name>A0A0U9HT05_KLENI</name>
<reference evidence="4 5" key="1">
    <citation type="journal article" date="2014" name="Nat. Commun.">
        <title>Klebsormidium flaccidum genome reveals primary factors for plant terrestrial adaptation.</title>
        <authorList>
            <person name="Hori K."/>
            <person name="Maruyama F."/>
            <person name="Fujisawa T."/>
            <person name="Togashi T."/>
            <person name="Yamamoto N."/>
            <person name="Seo M."/>
            <person name="Sato S."/>
            <person name="Yamada T."/>
            <person name="Mori H."/>
            <person name="Tajima N."/>
            <person name="Moriyama T."/>
            <person name="Ikeuchi M."/>
            <person name="Watanabe M."/>
            <person name="Wada H."/>
            <person name="Kobayashi K."/>
            <person name="Saito M."/>
            <person name="Masuda T."/>
            <person name="Sasaki-Sekimoto Y."/>
            <person name="Mashiguchi K."/>
            <person name="Awai K."/>
            <person name="Shimojima M."/>
            <person name="Masuda S."/>
            <person name="Iwai M."/>
            <person name="Nobusawa T."/>
            <person name="Narise T."/>
            <person name="Kondo S."/>
            <person name="Saito H."/>
            <person name="Sato R."/>
            <person name="Murakawa M."/>
            <person name="Ihara Y."/>
            <person name="Oshima-Yamada Y."/>
            <person name="Ohtaka K."/>
            <person name="Satoh M."/>
            <person name="Sonobe K."/>
            <person name="Ishii M."/>
            <person name="Ohtani R."/>
            <person name="Kanamori-Sato M."/>
            <person name="Honoki R."/>
            <person name="Miyazaki D."/>
            <person name="Mochizuki H."/>
            <person name="Umetsu J."/>
            <person name="Higashi K."/>
            <person name="Shibata D."/>
            <person name="Kamiya Y."/>
            <person name="Sato N."/>
            <person name="Nakamura Y."/>
            <person name="Tabata S."/>
            <person name="Ida S."/>
            <person name="Kurokawa K."/>
            <person name="Ohta H."/>
        </authorList>
    </citation>
    <scope>NUCLEOTIDE SEQUENCE [LARGE SCALE GENOMIC DNA]</scope>
    <source>
        <strain evidence="4 5">NIES-2285</strain>
    </source>
</reference>
<dbReference type="PANTHER" id="PTHR33987">
    <property type="entry name" value="CALCINEURIN-LIKE METALLO-PHOSPHOESTERASE SUPERFAMILY PROTEIN"/>
    <property type="match status" value="1"/>
</dbReference>
<proteinExistence type="predicted"/>
<dbReference type="Proteomes" id="UP000054558">
    <property type="component" value="Unassembled WGS sequence"/>
</dbReference>
<evidence type="ECO:0000313" key="5">
    <source>
        <dbReference type="Proteomes" id="UP000054558"/>
    </source>
</evidence>
<dbReference type="CDD" id="cd07389">
    <property type="entry name" value="MPP_PhoD"/>
    <property type="match status" value="1"/>
</dbReference>
<dbReference type="AlphaFoldDB" id="A0A0U9HT05"/>
<dbReference type="OMA" id="EHGFETW"/>
<evidence type="ECO:0000256" key="1">
    <source>
        <dbReference type="SAM" id="Phobius"/>
    </source>
</evidence>
<keyword evidence="1" id="KW-0472">Membrane</keyword>
<evidence type="ECO:0000259" key="3">
    <source>
        <dbReference type="Pfam" id="PF09423"/>
    </source>
</evidence>
<feature type="signal peptide" evidence="2">
    <location>
        <begin position="1"/>
        <end position="24"/>
    </location>
</feature>
<accession>A0A0U9HT05</accession>
<evidence type="ECO:0000313" key="4">
    <source>
        <dbReference type="EMBL" id="GAQ83664.1"/>
    </source>
</evidence>
<dbReference type="EMBL" id="DF237106">
    <property type="protein sequence ID" value="GAQ83664.1"/>
    <property type="molecule type" value="Genomic_DNA"/>
</dbReference>
<sequence>MAASQLVKLFLTIVLALYFNHASATLDFIKSSQLPNLDTEPLTRIAFGSCINQTIQQPIWNAINAYHPQLWIWLGDNIYADTKRNMVLLGPKRNVGPWRPSPRFVPVSNEVMAKQYALQNAQPGYVQLKQRTHVVGTWDDHDYGLNDAGKEFEGKADSMRLMLDFIGEPKDSPRRKQDGVYAAYTYGPPGRRVKVFLLDTRYNRDAKWSDGDVLGEAQWQWLEHELETSDAQIHIIGSSVQVVTHLSELVQPFFHTEAWGHYPTARKRLYDTINRSQKGGVILLSGDVHFGEISREDCAIGYRLHDLTSSGLTQGVQKSVKAPTRWLMKLAAVFVPRIRRIVGPYSNRNFATISIDWEADPVEIELQIRDEDGDRVHKPVRLRLSSLQPGANGLPLGEVRTGCLTEENLVWHAKYRLAIVFIGVPVLVLSYIGWYLFRRSRRPWELSIKKVD</sequence>
<dbReference type="Gene3D" id="3.60.21.70">
    <property type="entry name" value="PhoD-like phosphatase"/>
    <property type="match status" value="1"/>
</dbReference>